<dbReference type="EMBL" id="ABGD02000007">
    <property type="protein sequence ID" value="EDS12147.1"/>
    <property type="molecule type" value="Genomic_DNA"/>
</dbReference>
<keyword evidence="2" id="KW-1185">Reference proteome</keyword>
<evidence type="ECO:0000313" key="2">
    <source>
        <dbReference type="Proteomes" id="UP000003803"/>
    </source>
</evidence>
<dbReference type="AlphaFoldDB" id="B0P8A1"/>
<dbReference type="HOGENOM" id="CLU_3246330_0_0_9"/>
<sequence>MLVNSNILYIDFGFSLNFLSSLQKFFLPRLFIGCIGSFGNTG</sequence>
<reference evidence="1" key="1">
    <citation type="submission" date="2007-11" db="EMBL/GenBank/DDBJ databases">
        <authorList>
            <person name="Fulton L."/>
            <person name="Clifton S."/>
            <person name="Fulton B."/>
            <person name="Xu J."/>
            <person name="Minx P."/>
            <person name="Pepin K.H."/>
            <person name="Johnson M."/>
            <person name="Thiruvilangam P."/>
            <person name="Bhonagiri V."/>
            <person name="Nash W.E."/>
            <person name="Mardis E.R."/>
            <person name="Wilson R.K."/>
        </authorList>
    </citation>
    <scope>NUCLEOTIDE SEQUENCE [LARGE SCALE GENOMIC DNA]</scope>
    <source>
        <strain evidence="1">DSM 17241</strain>
    </source>
</reference>
<evidence type="ECO:0000313" key="1">
    <source>
        <dbReference type="EMBL" id="EDS12147.1"/>
    </source>
</evidence>
<reference evidence="1" key="2">
    <citation type="submission" date="2013-09" db="EMBL/GenBank/DDBJ databases">
        <title>Draft genome sequence of Anaerotruncus colihominis(DSM 17241).</title>
        <authorList>
            <person name="Sudarsanam P."/>
            <person name="Ley R."/>
            <person name="Guruge J."/>
            <person name="Turnbaugh P.J."/>
            <person name="Mahowald M."/>
            <person name="Liep D."/>
            <person name="Gordon J."/>
        </authorList>
    </citation>
    <scope>NUCLEOTIDE SEQUENCE</scope>
    <source>
        <strain evidence="1">DSM 17241</strain>
    </source>
</reference>
<comment type="caution">
    <text evidence="1">The sequence shown here is derived from an EMBL/GenBank/DDBJ whole genome shotgun (WGS) entry which is preliminary data.</text>
</comment>
<name>B0P8A1_9FIRM</name>
<organism evidence="1 2">
    <name type="scientific">Anaerotruncus colihominis DSM 17241</name>
    <dbReference type="NCBI Taxonomy" id="445972"/>
    <lineage>
        <taxon>Bacteria</taxon>
        <taxon>Bacillati</taxon>
        <taxon>Bacillota</taxon>
        <taxon>Clostridia</taxon>
        <taxon>Eubacteriales</taxon>
        <taxon>Oscillospiraceae</taxon>
        <taxon>Anaerotruncus</taxon>
    </lineage>
</organism>
<gene>
    <name evidence="1" type="ORF">ANACOL_00990</name>
</gene>
<dbReference type="Proteomes" id="UP000003803">
    <property type="component" value="Unassembled WGS sequence"/>
</dbReference>
<protein>
    <submittedName>
        <fullName evidence="1">Uncharacterized protein</fullName>
    </submittedName>
</protein>
<accession>B0P8A1</accession>
<proteinExistence type="predicted"/>